<dbReference type="EMBL" id="JBHSMH010000042">
    <property type="protein sequence ID" value="MFC5469812.1"/>
    <property type="molecule type" value="Genomic_DNA"/>
</dbReference>
<dbReference type="RefSeq" id="WP_209749675.1">
    <property type="nucleotide sequence ID" value="NZ_JBHSMH010000042.1"/>
</dbReference>
<evidence type="ECO:0000313" key="2">
    <source>
        <dbReference type="EMBL" id="MFC5469812.1"/>
    </source>
</evidence>
<dbReference type="PROSITE" id="PS51257">
    <property type="entry name" value="PROKAR_LIPOPROTEIN"/>
    <property type="match status" value="1"/>
</dbReference>
<evidence type="ECO:0000313" key="3">
    <source>
        <dbReference type="Proteomes" id="UP001596105"/>
    </source>
</evidence>
<organism evidence="2 3">
    <name type="scientific">Cohnella suwonensis</name>
    <dbReference type="NCBI Taxonomy" id="696072"/>
    <lineage>
        <taxon>Bacteria</taxon>
        <taxon>Bacillati</taxon>
        <taxon>Bacillota</taxon>
        <taxon>Bacilli</taxon>
        <taxon>Bacillales</taxon>
        <taxon>Paenibacillaceae</taxon>
        <taxon>Cohnella</taxon>
    </lineage>
</organism>
<keyword evidence="1" id="KW-0812">Transmembrane</keyword>
<comment type="caution">
    <text evidence="2">The sequence shown here is derived from an EMBL/GenBank/DDBJ whole genome shotgun (WGS) entry which is preliminary data.</text>
</comment>
<keyword evidence="1" id="KW-1133">Transmembrane helix</keyword>
<proteinExistence type="predicted"/>
<gene>
    <name evidence="2" type="ORF">ACFPPD_13845</name>
</gene>
<dbReference type="Proteomes" id="UP001596105">
    <property type="component" value="Unassembled WGS sequence"/>
</dbReference>
<evidence type="ECO:0000256" key="1">
    <source>
        <dbReference type="SAM" id="Phobius"/>
    </source>
</evidence>
<name>A0ABW0LXZ5_9BACL</name>
<reference evidence="3" key="1">
    <citation type="journal article" date="2019" name="Int. J. Syst. Evol. Microbiol.">
        <title>The Global Catalogue of Microorganisms (GCM) 10K type strain sequencing project: providing services to taxonomists for standard genome sequencing and annotation.</title>
        <authorList>
            <consortium name="The Broad Institute Genomics Platform"/>
            <consortium name="The Broad Institute Genome Sequencing Center for Infectious Disease"/>
            <person name="Wu L."/>
            <person name="Ma J."/>
        </authorList>
    </citation>
    <scope>NUCLEOTIDE SEQUENCE [LARGE SCALE GENOMIC DNA]</scope>
    <source>
        <strain evidence="3">CCUG 57113</strain>
    </source>
</reference>
<feature type="transmembrane region" description="Helical" evidence="1">
    <location>
        <begin position="12"/>
        <end position="30"/>
    </location>
</feature>
<keyword evidence="3" id="KW-1185">Reference proteome</keyword>
<protein>
    <submittedName>
        <fullName evidence="2">Cyclic lactone autoinducer peptide</fullName>
    </submittedName>
</protein>
<dbReference type="InterPro" id="IPR009229">
    <property type="entry name" value="AgrD"/>
</dbReference>
<dbReference type="NCBIfam" id="TIGR04223">
    <property type="entry name" value="quorum_AgrD"/>
    <property type="match status" value="1"/>
</dbReference>
<keyword evidence="1" id="KW-0472">Membrane</keyword>
<sequence>MKRKAVAFISKLLAMAAVVFVSTACWWAVYRPEIPSELKQKTS</sequence>
<accession>A0ABW0LXZ5</accession>